<dbReference type="InterPro" id="IPR012348">
    <property type="entry name" value="RNR-like"/>
</dbReference>
<organism evidence="2 3">
    <name type="scientific">Pedobacter yonginense</name>
    <dbReference type="NCBI Taxonomy" id="651869"/>
    <lineage>
        <taxon>Bacteria</taxon>
        <taxon>Pseudomonadati</taxon>
        <taxon>Bacteroidota</taxon>
        <taxon>Sphingobacteriia</taxon>
        <taxon>Sphingobacteriales</taxon>
        <taxon>Sphingobacteriaceae</taxon>
        <taxon>Pedobacter</taxon>
    </lineage>
</organism>
<reference evidence="2 3" key="1">
    <citation type="submission" date="2018-05" db="EMBL/GenBank/DDBJ databases">
        <title>Pedobacter paludis sp. nov., isolated from wetland soil.</title>
        <authorList>
            <person name="Zhang Y."/>
            <person name="Wang G."/>
        </authorList>
    </citation>
    <scope>NUCLEOTIDE SEQUENCE [LARGE SCALE GENOMIC DNA]</scope>
    <source>
        <strain evidence="2 3">KCTC22721</strain>
    </source>
</reference>
<protein>
    <submittedName>
        <fullName evidence="2">YHS domain-containing protein</fullName>
    </submittedName>
</protein>
<dbReference type="Pfam" id="PF04945">
    <property type="entry name" value="YHS"/>
    <property type="match status" value="1"/>
</dbReference>
<dbReference type="InterPro" id="IPR009078">
    <property type="entry name" value="Ferritin-like_SF"/>
</dbReference>
<dbReference type="Proteomes" id="UP000245379">
    <property type="component" value="Unassembled WGS sequence"/>
</dbReference>
<proteinExistence type="predicted"/>
<dbReference type="GO" id="GO:0016491">
    <property type="term" value="F:oxidoreductase activity"/>
    <property type="evidence" value="ECO:0007669"/>
    <property type="project" value="InterPro"/>
</dbReference>
<feature type="domain" description="YHS" evidence="1">
    <location>
        <begin position="1"/>
        <end position="38"/>
    </location>
</feature>
<comment type="caution">
    <text evidence="2">The sequence shown here is derived from an EMBL/GenBank/DDBJ whole genome shotgun (WGS) entry which is preliminary data.</text>
</comment>
<dbReference type="OrthoDB" id="6382410at2"/>
<name>A0A317ERM7_9SPHI</name>
<accession>A0A317ERM7</accession>
<evidence type="ECO:0000259" key="1">
    <source>
        <dbReference type="Pfam" id="PF04945"/>
    </source>
</evidence>
<dbReference type="EMBL" id="QGNZ01000001">
    <property type="protein sequence ID" value="PWS29571.1"/>
    <property type="molecule type" value="Genomic_DNA"/>
</dbReference>
<evidence type="ECO:0000313" key="2">
    <source>
        <dbReference type="EMBL" id="PWS29571.1"/>
    </source>
</evidence>
<dbReference type="Gene3D" id="1.10.620.20">
    <property type="entry name" value="Ribonucleotide Reductase, subunit A"/>
    <property type="match status" value="1"/>
</dbReference>
<gene>
    <name evidence="2" type="ORF">DHW03_03820</name>
</gene>
<keyword evidence="3" id="KW-1185">Reference proteome</keyword>
<dbReference type="InterPro" id="IPR007029">
    <property type="entry name" value="YHS_dom"/>
</dbReference>
<evidence type="ECO:0000313" key="3">
    <source>
        <dbReference type="Proteomes" id="UP000245379"/>
    </source>
</evidence>
<dbReference type="AlphaFoldDB" id="A0A317ERM7"/>
<dbReference type="SUPFAM" id="SSF47240">
    <property type="entry name" value="Ferritin-like"/>
    <property type="match status" value="1"/>
</dbReference>
<sequence length="40" mass="4685">MKVKPTSSKSTVYNKKTYYFCSESCKQKFVAKPTNYVKNK</sequence>